<evidence type="ECO:0000256" key="2">
    <source>
        <dbReference type="SAM" id="Coils"/>
    </source>
</evidence>
<comment type="similarity">
    <text evidence="1">Belongs to the membrane fusion protein (MFP) (TC 8.A.1) family.</text>
</comment>
<dbReference type="RefSeq" id="WP_044347102.1">
    <property type="nucleotide sequence ID" value="NZ_AZAC01000004.1"/>
</dbReference>
<evidence type="ECO:0000313" key="7">
    <source>
        <dbReference type="EMBL" id="KIX15147.1"/>
    </source>
</evidence>
<dbReference type="Gene3D" id="2.40.420.20">
    <property type="match status" value="1"/>
</dbReference>
<dbReference type="FunFam" id="2.40.30.170:FF:000010">
    <property type="entry name" value="Efflux RND transporter periplasmic adaptor subunit"/>
    <property type="match status" value="1"/>
</dbReference>
<name>A0A0D2GK57_9BACT</name>
<keyword evidence="2" id="KW-0175">Coiled coil</keyword>
<dbReference type="PRINTS" id="PR01490">
    <property type="entry name" value="RTXTOXIND"/>
</dbReference>
<dbReference type="InterPro" id="IPR058647">
    <property type="entry name" value="BSH_CzcB-like"/>
</dbReference>
<feature type="domain" description="CusB-like beta-barrel" evidence="4">
    <location>
        <begin position="210"/>
        <end position="282"/>
    </location>
</feature>
<feature type="chain" id="PRO_5002242666" evidence="3">
    <location>
        <begin position="22"/>
        <end position="369"/>
    </location>
</feature>
<evidence type="ECO:0000259" key="6">
    <source>
        <dbReference type="Pfam" id="PF25973"/>
    </source>
</evidence>
<feature type="domain" description="Multidrug resistance protein MdtA-like C-terminal permuted SH3" evidence="5">
    <location>
        <begin position="288"/>
        <end position="348"/>
    </location>
</feature>
<dbReference type="Gene3D" id="2.40.30.170">
    <property type="match status" value="1"/>
</dbReference>
<dbReference type="AlphaFoldDB" id="A0A0D2GK57"/>
<dbReference type="GO" id="GO:0015562">
    <property type="term" value="F:efflux transmembrane transporter activity"/>
    <property type="evidence" value="ECO:0007669"/>
    <property type="project" value="TreeGrafter"/>
</dbReference>
<dbReference type="PANTHER" id="PTHR30469:SF15">
    <property type="entry name" value="HLYD FAMILY OF SECRETION PROTEINS"/>
    <property type="match status" value="1"/>
</dbReference>
<keyword evidence="3" id="KW-0732">Signal</keyword>
<dbReference type="Gene3D" id="1.10.287.470">
    <property type="entry name" value="Helix hairpin bin"/>
    <property type="match status" value="1"/>
</dbReference>
<dbReference type="OrthoDB" id="9811754at2"/>
<gene>
    <name evidence="7" type="ORF">X474_05205</name>
</gene>
<dbReference type="InterPro" id="IPR058792">
    <property type="entry name" value="Beta-barrel_RND_2"/>
</dbReference>
<dbReference type="GO" id="GO:1990281">
    <property type="term" value="C:efflux pump complex"/>
    <property type="evidence" value="ECO:0007669"/>
    <property type="project" value="TreeGrafter"/>
</dbReference>
<dbReference type="SUPFAM" id="SSF111369">
    <property type="entry name" value="HlyD-like secretion proteins"/>
    <property type="match status" value="1"/>
</dbReference>
<organism evidence="7 8">
    <name type="scientific">Dethiosulfatarculus sandiegensis</name>
    <dbReference type="NCBI Taxonomy" id="1429043"/>
    <lineage>
        <taxon>Bacteria</taxon>
        <taxon>Pseudomonadati</taxon>
        <taxon>Thermodesulfobacteriota</taxon>
        <taxon>Desulfarculia</taxon>
        <taxon>Desulfarculales</taxon>
        <taxon>Desulfarculaceae</taxon>
        <taxon>Dethiosulfatarculus</taxon>
    </lineage>
</organism>
<evidence type="ECO:0000256" key="3">
    <source>
        <dbReference type="SAM" id="SignalP"/>
    </source>
</evidence>
<dbReference type="STRING" id="1429043.X474_05205"/>
<dbReference type="InterPro" id="IPR006143">
    <property type="entry name" value="RND_pump_MFP"/>
</dbReference>
<feature type="domain" description="CzcB-like barrel-sandwich hybrid" evidence="6">
    <location>
        <begin position="66"/>
        <end position="203"/>
    </location>
</feature>
<comment type="caution">
    <text evidence="7">The sequence shown here is derived from an EMBL/GenBank/DDBJ whole genome shotgun (WGS) entry which is preliminary data.</text>
</comment>
<feature type="coiled-coil region" evidence="2">
    <location>
        <begin position="103"/>
        <end position="175"/>
    </location>
</feature>
<dbReference type="Proteomes" id="UP000032233">
    <property type="component" value="Unassembled WGS sequence"/>
</dbReference>
<dbReference type="Pfam" id="PF25954">
    <property type="entry name" value="Beta-barrel_RND_2"/>
    <property type="match status" value="1"/>
</dbReference>
<sequence length="369" mass="40867">MTYRKILLLSSCILFFLGSIGADRAWAQKGKSPPAASVRTAFVIQREVEEKVALTGNVEAHLFLTLASRIEEIVDRGHVEEGQRVEKGQLLLSLEDQRLKLHLREARAVLREAKAALEQMQRDLKRKQSLYTKKSVPAKDMEDAFTSVERQRALMDRARERTAILEQDLADAKVRAPTAGVVVERLAYQGEWVKKGGPVLKLAVLDPLKVVVPVPERYVPRLKPGSSVRITADALPGEVFEGIIKAVIPEGDQNSRTFPVQIRIPNQTGHLKPGMLARVSLSVGNPHQALLVPKDALVIAPGNRYQLVVVKKGRATHLPVELVTSHKDLWELKGPLKPGMQVVVSGNERLRPGQPVMVLGKKDKRGTDK</sequence>
<feature type="signal peptide" evidence="3">
    <location>
        <begin position="1"/>
        <end position="21"/>
    </location>
</feature>
<dbReference type="NCBIfam" id="TIGR01730">
    <property type="entry name" value="RND_mfp"/>
    <property type="match status" value="1"/>
</dbReference>
<protein>
    <submittedName>
        <fullName evidence="7">RND transporter</fullName>
    </submittedName>
</protein>
<dbReference type="InParanoid" id="A0A0D2GK57"/>
<dbReference type="Gene3D" id="2.40.50.100">
    <property type="match status" value="1"/>
</dbReference>
<accession>A0A0D2GK57</accession>
<proteinExistence type="inferred from homology"/>
<dbReference type="Pfam" id="PF25973">
    <property type="entry name" value="BSH_CzcB"/>
    <property type="match status" value="1"/>
</dbReference>
<keyword evidence="8" id="KW-1185">Reference proteome</keyword>
<dbReference type="Pfam" id="PF25967">
    <property type="entry name" value="RND-MFP_C"/>
    <property type="match status" value="1"/>
</dbReference>
<evidence type="ECO:0000259" key="5">
    <source>
        <dbReference type="Pfam" id="PF25967"/>
    </source>
</evidence>
<evidence type="ECO:0000313" key="8">
    <source>
        <dbReference type="Proteomes" id="UP000032233"/>
    </source>
</evidence>
<dbReference type="InterPro" id="IPR058627">
    <property type="entry name" value="MdtA-like_C"/>
</dbReference>
<reference evidence="7 8" key="1">
    <citation type="submission" date="2013-11" db="EMBL/GenBank/DDBJ databases">
        <title>Metagenomic analysis of a methanogenic consortium involved in long chain n-alkane degradation.</title>
        <authorList>
            <person name="Davidova I.A."/>
            <person name="Callaghan A.V."/>
            <person name="Wawrik B."/>
            <person name="Pruitt S."/>
            <person name="Marks C."/>
            <person name="Duncan K.E."/>
            <person name="Suflita J.M."/>
        </authorList>
    </citation>
    <scope>NUCLEOTIDE SEQUENCE [LARGE SCALE GENOMIC DNA]</scope>
    <source>
        <strain evidence="7 8">SPR</strain>
    </source>
</reference>
<evidence type="ECO:0000256" key="1">
    <source>
        <dbReference type="ARBA" id="ARBA00009477"/>
    </source>
</evidence>
<dbReference type="EMBL" id="AZAC01000004">
    <property type="protein sequence ID" value="KIX15147.1"/>
    <property type="molecule type" value="Genomic_DNA"/>
</dbReference>
<evidence type="ECO:0000259" key="4">
    <source>
        <dbReference type="Pfam" id="PF25954"/>
    </source>
</evidence>
<dbReference type="PANTHER" id="PTHR30469">
    <property type="entry name" value="MULTIDRUG RESISTANCE PROTEIN MDTA"/>
    <property type="match status" value="1"/>
</dbReference>